<evidence type="ECO:0000313" key="11">
    <source>
        <dbReference type="EMBL" id="OLF47651.1"/>
    </source>
</evidence>
<dbReference type="InterPro" id="IPR019533">
    <property type="entry name" value="Peptidase_S26"/>
</dbReference>
<evidence type="ECO:0000256" key="6">
    <source>
        <dbReference type="ARBA" id="ARBA00022801"/>
    </source>
</evidence>
<feature type="active site" evidence="7">
    <location>
        <position position="76"/>
    </location>
</feature>
<comment type="subcellular location">
    <subcellularLocation>
        <location evidence="2">Cell membrane</location>
        <topology evidence="2">Single-pass type II membrane protein</topology>
    </subcellularLocation>
    <subcellularLocation>
        <location evidence="9">Membrane</location>
        <topology evidence="9">Single-pass type II membrane protein</topology>
    </subcellularLocation>
</comment>
<dbReference type="CDD" id="cd06530">
    <property type="entry name" value="S26_SPase_I"/>
    <property type="match status" value="1"/>
</dbReference>
<reference evidence="12" key="1">
    <citation type="submission" date="2016-12" db="EMBL/GenBank/DDBJ databases">
        <authorList>
            <person name="Gulvik C.A."/>
        </authorList>
    </citation>
    <scope>NUCLEOTIDE SEQUENCE [LARGE SCALE GENOMIC DNA]</scope>
    <source>
        <strain evidence="12">NED12-00049-6B</strain>
    </source>
</reference>
<dbReference type="GO" id="GO:0009003">
    <property type="term" value="F:signal peptidase activity"/>
    <property type="evidence" value="ECO:0007669"/>
    <property type="project" value="UniProtKB-EC"/>
</dbReference>
<dbReference type="Gene3D" id="2.10.109.10">
    <property type="entry name" value="Umud Fragment, subunit A"/>
    <property type="match status" value="1"/>
</dbReference>
<dbReference type="AlphaFoldDB" id="A0A1Q8E781"/>
<keyword evidence="6 8" id="KW-0378">Hydrolase</keyword>
<evidence type="ECO:0000256" key="2">
    <source>
        <dbReference type="ARBA" id="ARBA00004401"/>
    </source>
</evidence>
<dbReference type="PROSITE" id="PS00760">
    <property type="entry name" value="SPASE_I_2"/>
    <property type="match status" value="1"/>
</dbReference>
<dbReference type="InterPro" id="IPR036286">
    <property type="entry name" value="LexA/Signal_pep-like_sf"/>
</dbReference>
<evidence type="ECO:0000256" key="7">
    <source>
        <dbReference type="PIRSR" id="PIRSR600223-1"/>
    </source>
</evidence>
<dbReference type="PANTHER" id="PTHR43390">
    <property type="entry name" value="SIGNAL PEPTIDASE I"/>
    <property type="match status" value="1"/>
</dbReference>
<dbReference type="PROSITE" id="PS00501">
    <property type="entry name" value="SPASE_I_1"/>
    <property type="match status" value="1"/>
</dbReference>
<dbReference type="RefSeq" id="WP_075104958.1">
    <property type="nucleotide sequence ID" value="NZ_MSJM01000005.1"/>
</dbReference>
<dbReference type="EMBL" id="MSJM01000005">
    <property type="protein sequence ID" value="OLF47651.1"/>
    <property type="molecule type" value="Genomic_DNA"/>
</dbReference>
<dbReference type="SUPFAM" id="SSF51306">
    <property type="entry name" value="LexA/Signal peptidase"/>
    <property type="match status" value="1"/>
</dbReference>
<comment type="caution">
    <text evidence="11">The sequence shown here is derived from an EMBL/GenBank/DDBJ whole genome shotgun (WGS) entry which is preliminary data.</text>
</comment>
<feature type="active site" evidence="7">
    <location>
        <position position="35"/>
    </location>
</feature>
<evidence type="ECO:0000256" key="1">
    <source>
        <dbReference type="ARBA" id="ARBA00000677"/>
    </source>
</evidence>
<comment type="catalytic activity">
    <reaction evidence="1 8">
        <text>Cleavage of hydrophobic, N-terminal signal or leader sequences from secreted and periplasmic proteins.</text>
        <dbReference type="EC" id="3.4.21.89"/>
    </reaction>
</comment>
<evidence type="ECO:0000313" key="12">
    <source>
        <dbReference type="Proteomes" id="UP000186890"/>
    </source>
</evidence>
<keyword evidence="5 8" id="KW-0645">Protease</keyword>
<evidence type="ECO:0000256" key="5">
    <source>
        <dbReference type="ARBA" id="ARBA00022670"/>
    </source>
</evidence>
<keyword evidence="12" id="KW-1185">Reference proteome</keyword>
<sequence>MKHFLKEWGFFSFILVLILLSRLFIWSLVSVEGHSMDPTLRDKDALVMLKIGKIDRFDIVVASEIDDAGKEKLIVKRLIGLPGDTIHYENDTLYVNGQEVKEKYLEEYKAAFAKDKLQSTYSYNPNFQASAQDASAFTLDAQGNSTFTIEIPEGQYYLLGDDRLVSADSRKVGTFRKTAIKGKIISRVYPFNRIQGF</sequence>
<proteinExistence type="inferred from homology"/>
<dbReference type="OrthoDB" id="9802919at2"/>
<dbReference type="InterPro" id="IPR019757">
    <property type="entry name" value="Pept_S26A_signal_pept_1_Lys-AS"/>
</dbReference>
<protein>
    <recommendedName>
        <fullName evidence="4 8">Signal peptidase I</fullName>
        <ecNumber evidence="4 8">3.4.21.89</ecNumber>
    </recommendedName>
</protein>
<evidence type="ECO:0000259" key="10">
    <source>
        <dbReference type="Pfam" id="PF10502"/>
    </source>
</evidence>
<dbReference type="GO" id="GO:0006465">
    <property type="term" value="P:signal peptide processing"/>
    <property type="evidence" value="ECO:0007669"/>
    <property type="project" value="InterPro"/>
</dbReference>
<dbReference type="PRINTS" id="PR00727">
    <property type="entry name" value="LEADERPTASE"/>
</dbReference>
<dbReference type="Pfam" id="PF10502">
    <property type="entry name" value="Peptidase_S26"/>
    <property type="match status" value="1"/>
</dbReference>
<dbReference type="Proteomes" id="UP000186890">
    <property type="component" value="Unassembled WGS sequence"/>
</dbReference>
<comment type="similarity">
    <text evidence="3 9">Belongs to the peptidase S26 family.</text>
</comment>
<name>A0A1Q8E781_9STRE</name>
<evidence type="ECO:0000256" key="4">
    <source>
        <dbReference type="ARBA" id="ARBA00013208"/>
    </source>
</evidence>
<dbReference type="NCBIfam" id="TIGR02227">
    <property type="entry name" value="sigpep_I_bact"/>
    <property type="match status" value="1"/>
</dbReference>
<feature type="domain" description="Peptidase S26" evidence="10">
    <location>
        <begin position="7"/>
        <end position="188"/>
    </location>
</feature>
<evidence type="ECO:0000256" key="3">
    <source>
        <dbReference type="ARBA" id="ARBA00009370"/>
    </source>
</evidence>
<dbReference type="GO" id="GO:0005886">
    <property type="term" value="C:plasma membrane"/>
    <property type="evidence" value="ECO:0007669"/>
    <property type="project" value="UniProtKB-SubCell"/>
</dbReference>
<dbReference type="EC" id="3.4.21.89" evidence="4 8"/>
<organism evidence="11 12">
    <name type="scientific">Streptococcus cuniculi</name>
    <dbReference type="NCBI Taxonomy" id="1432788"/>
    <lineage>
        <taxon>Bacteria</taxon>
        <taxon>Bacillati</taxon>
        <taxon>Bacillota</taxon>
        <taxon>Bacilli</taxon>
        <taxon>Lactobacillales</taxon>
        <taxon>Streptococcaceae</taxon>
        <taxon>Streptococcus</taxon>
    </lineage>
</organism>
<accession>A0A1Q8E781</accession>
<dbReference type="InterPro" id="IPR000223">
    <property type="entry name" value="Pept_S26A_signal_pept_1"/>
</dbReference>
<dbReference type="GO" id="GO:0004252">
    <property type="term" value="F:serine-type endopeptidase activity"/>
    <property type="evidence" value="ECO:0007669"/>
    <property type="project" value="InterPro"/>
</dbReference>
<evidence type="ECO:0000256" key="8">
    <source>
        <dbReference type="RuleBase" id="RU003993"/>
    </source>
</evidence>
<dbReference type="InterPro" id="IPR019756">
    <property type="entry name" value="Pept_S26A_signal_pept_1_Ser-AS"/>
</dbReference>
<dbReference type="PANTHER" id="PTHR43390:SF1">
    <property type="entry name" value="CHLOROPLAST PROCESSING PEPTIDASE"/>
    <property type="match status" value="1"/>
</dbReference>
<evidence type="ECO:0000256" key="9">
    <source>
        <dbReference type="RuleBase" id="RU362042"/>
    </source>
</evidence>
<gene>
    <name evidence="11" type="ORF">BU202_06365</name>
</gene>